<dbReference type="GO" id="GO:0033306">
    <property type="term" value="P:phytol metabolic process"/>
    <property type="evidence" value="ECO:0007669"/>
    <property type="project" value="TreeGrafter"/>
</dbReference>
<keyword evidence="8" id="KW-0443">Lipid metabolism</keyword>
<dbReference type="SUPFAM" id="SSF51735">
    <property type="entry name" value="NAD(P)-binding Rossmann-fold domains"/>
    <property type="match status" value="1"/>
</dbReference>
<dbReference type="GO" id="GO:0019166">
    <property type="term" value="F:trans-2-enoyl-CoA reductase (NADPH) activity"/>
    <property type="evidence" value="ECO:0007669"/>
    <property type="project" value="UniProtKB-EC"/>
</dbReference>
<evidence type="ECO:0000256" key="16">
    <source>
        <dbReference type="ARBA" id="ARBA00048686"/>
    </source>
</evidence>
<keyword evidence="9" id="KW-0576">Peroxisome</keyword>
<comment type="pathway">
    <text evidence="2">Lipid metabolism.</text>
</comment>
<feature type="non-terminal residue" evidence="22">
    <location>
        <position position="1"/>
    </location>
</feature>
<comment type="subcellular location">
    <subcellularLocation>
        <location evidence="1">Peroxisome</location>
    </subcellularLocation>
</comment>
<evidence type="ECO:0000256" key="17">
    <source>
        <dbReference type="ARBA" id="ARBA00049108"/>
    </source>
</evidence>
<dbReference type="InterPro" id="IPR002347">
    <property type="entry name" value="SDR_fam"/>
</dbReference>
<dbReference type="STRING" id="418985.A0A1V9XFQ5"/>
<keyword evidence="3" id="KW-0444">Lipid biosynthesis</keyword>
<dbReference type="PANTHER" id="PTHR24317">
    <property type="entry name" value="PEROXISOMAL TRANS-2-ENOYL-COA REDUCTASE"/>
    <property type="match status" value="1"/>
</dbReference>
<evidence type="ECO:0000256" key="11">
    <source>
        <dbReference type="ARBA" id="ARBA00037124"/>
    </source>
</evidence>
<organism evidence="22 23">
    <name type="scientific">Tropilaelaps mercedesae</name>
    <dbReference type="NCBI Taxonomy" id="418985"/>
    <lineage>
        <taxon>Eukaryota</taxon>
        <taxon>Metazoa</taxon>
        <taxon>Ecdysozoa</taxon>
        <taxon>Arthropoda</taxon>
        <taxon>Chelicerata</taxon>
        <taxon>Arachnida</taxon>
        <taxon>Acari</taxon>
        <taxon>Parasitiformes</taxon>
        <taxon>Mesostigmata</taxon>
        <taxon>Gamasina</taxon>
        <taxon>Dermanyssoidea</taxon>
        <taxon>Laelapidae</taxon>
        <taxon>Tropilaelaps</taxon>
    </lineage>
</organism>
<evidence type="ECO:0000256" key="1">
    <source>
        <dbReference type="ARBA" id="ARBA00004275"/>
    </source>
</evidence>
<reference evidence="22 23" key="1">
    <citation type="journal article" date="2017" name="Gigascience">
        <title>Draft genome of the honey bee ectoparasitic mite, Tropilaelaps mercedesae, is shaped by the parasitic life history.</title>
        <authorList>
            <person name="Dong X."/>
            <person name="Armstrong S.D."/>
            <person name="Xia D."/>
            <person name="Makepeace B.L."/>
            <person name="Darby A.C."/>
            <person name="Kadowaki T."/>
        </authorList>
    </citation>
    <scope>NUCLEOTIDE SEQUENCE [LARGE SCALE GENOMIC DNA]</scope>
    <source>
        <strain evidence="22">Wuxi-XJTLU</strain>
    </source>
</reference>
<feature type="compositionally biased region" description="Polar residues" evidence="21">
    <location>
        <begin position="208"/>
        <end position="217"/>
    </location>
</feature>
<dbReference type="EC" id="1.3.1.38" evidence="13"/>
<evidence type="ECO:0000256" key="13">
    <source>
        <dbReference type="ARBA" id="ARBA00038849"/>
    </source>
</evidence>
<evidence type="ECO:0000256" key="5">
    <source>
        <dbReference type="ARBA" id="ARBA00022832"/>
    </source>
</evidence>
<dbReference type="Proteomes" id="UP000192247">
    <property type="component" value="Unassembled WGS sequence"/>
</dbReference>
<dbReference type="GO" id="GO:0006633">
    <property type="term" value="P:fatty acid biosynthetic process"/>
    <property type="evidence" value="ECO:0007669"/>
    <property type="project" value="UniProtKB-KW"/>
</dbReference>
<dbReference type="InterPro" id="IPR036291">
    <property type="entry name" value="NAD(P)-bd_dom_sf"/>
</dbReference>
<dbReference type="EMBL" id="MNPL01011922">
    <property type="protein sequence ID" value="OQR72377.1"/>
    <property type="molecule type" value="Genomic_DNA"/>
</dbReference>
<dbReference type="PANTHER" id="PTHR24317:SF7">
    <property type="entry name" value="PEROXISOMAL TRANS-2-ENOYL-COA REDUCTASE"/>
    <property type="match status" value="1"/>
</dbReference>
<comment type="catalytic activity">
    <reaction evidence="15">
        <text>(2E)-dodecenoyl-CoA + NADPH + H(+) = dodecanoyl-CoA + NADP(+)</text>
        <dbReference type="Rhea" id="RHEA:44964"/>
        <dbReference type="ChEBI" id="CHEBI:15378"/>
        <dbReference type="ChEBI" id="CHEBI:57330"/>
        <dbReference type="ChEBI" id="CHEBI:57375"/>
        <dbReference type="ChEBI" id="CHEBI:57783"/>
        <dbReference type="ChEBI" id="CHEBI:58349"/>
    </reaction>
    <physiologicalReaction direction="left-to-right" evidence="15">
        <dbReference type="Rhea" id="RHEA:44965"/>
    </physiologicalReaction>
</comment>
<evidence type="ECO:0000256" key="7">
    <source>
        <dbReference type="ARBA" id="ARBA00023002"/>
    </source>
</evidence>
<dbReference type="GO" id="GO:0005777">
    <property type="term" value="C:peroxisome"/>
    <property type="evidence" value="ECO:0007669"/>
    <property type="project" value="UniProtKB-SubCell"/>
</dbReference>
<evidence type="ECO:0000256" key="6">
    <source>
        <dbReference type="ARBA" id="ARBA00022857"/>
    </source>
</evidence>
<feature type="region of interest" description="Disordered" evidence="21">
    <location>
        <begin position="198"/>
        <end position="223"/>
    </location>
</feature>
<evidence type="ECO:0000313" key="22">
    <source>
        <dbReference type="EMBL" id="OQR72377.1"/>
    </source>
</evidence>
<dbReference type="PRINTS" id="PR00080">
    <property type="entry name" value="SDRFAMILY"/>
</dbReference>
<protein>
    <recommendedName>
        <fullName evidence="14">Peroxisomal trans-2-enoyl-CoA reductase</fullName>
        <ecNumber evidence="13">1.3.1.38</ecNumber>
    </recommendedName>
</protein>
<evidence type="ECO:0000256" key="10">
    <source>
        <dbReference type="ARBA" id="ARBA00023160"/>
    </source>
</evidence>
<comment type="catalytic activity">
    <reaction evidence="17">
        <text>(2E)-hexenoyl-CoA + NADPH + H(+) = hexanoyl-CoA + NADP(+)</text>
        <dbReference type="Rhea" id="RHEA:44956"/>
        <dbReference type="ChEBI" id="CHEBI:15378"/>
        <dbReference type="ChEBI" id="CHEBI:57783"/>
        <dbReference type="ChEBI" id="CHEBI:58349"/>
        <dbReference type="ChEBI" id="CHEBI:62077"/>
        <dbReference type="ChEBI" id="CHEBI:62620"/>
    </reaction>
    <physiologicalReaction direction="left-to-right" evidence="17">
        <dbReference type="Rhea" id="RHEA:44957"/>
    </physiologicalReaction>
</comment>
<keyword evidence="7" id="KW-0560">Oxidoreductase</keyword>
<keyword evidence="10" id="KW-0275">Fatty acid biosynthesis</keyword>
<evidence type="ECO:0000256" key="18">
    <source>
        <dbReference type="ARBA" id="ARBA00049251"/>
    </source>
</evidence>
<comment type="catalytic activity">
    <reaction evidence="18">
        <text>a (2E)-enoyl-CoA + NADPH + H(+) = a 2,3-saturated acyl-CoA + NADP(+)</text>
        <dbReference type="Rhea" id="RHEA:33763"/>
        <dbReference type="ChEBI" id="CHEBI:15378"/>
        <dbReference type="ChEBI" id="CHEBI:57783"/>
        <dbReference type="ChEBI" id="CHEBI:58349"/>
        <dbReference type="ChEBI" id="CHEBI:58856"/>
        <dbReference type="ChEBI" id="CHEBI:65111"/>
        <dbReference type="EC" id="1.3.1.38"/>
    </reaction>
    <physiologicalReaction direction="left-to-right" evidence="18">
        <dbReference type="Rhea" id="RHEA:33764"/>
    </physiologicalReaction>
</comment>
<dbReference type="AlphaFoldDB" id="A0A1V9XFQ5"/>
<gene>
    <name evidence="22" type="ORF">BIW11_10424</name>
</gene>
<dbReference type="OrthoDB" id="417891at2759"/>
<comment type="catalytic activity">
    <reaction evidence="19">
        <text>(2E)-decenoyl-CoA + NADPH + H(+) = decanoyl-CoA + NADP(+)</text>
        <dbReference type="Rhea" id="RHEA:44960"/>
        <dbReference type="ChEBI" id="CHEBI:15378"/>
        <dbReference type="ChEBI" id="CHEBI:57783"/>
        <dbReference type="ChEBI" id="CHEBI:58349"/>
        <dbReference type="ChEBI" id="CHEBI:61406"/>
        <dbReference type="ChEBI" id="CHEBI:61430"/>
    </reaction>
    <physiologicalReaction direction="left-to-right" evidence="19">
        <dbReference type="Rhea" id="RHEA:44961"/>
    </physiologicalReaction>
</comment>
<accession>A0A1V9XFQ5</accession>
<evidence type="ECO:0000256" key="9">
    <source>
        <dbReference type="ARBA" id="ARBA00023140"/>
    </source>
</evidence>
<name>A0A1V9XFQ5_9ACAR</name>
<keyword evidence="6" id="KW-0521">NADP</keyword>
<evidence type="ECO:0000256" key="14">
    <source>
        <dbReference type="ARBA" id="ARBA00041063"/>
    </source>
</evidence>
<keyword evidence="23" id="KW-1185">Reference proteome</keyword>
<comment type="catalytic activity">
    <reaction evidence="20">
        <text>(2E)-octenoyl-CoA + NADPH + H(+) = octanoyl-CoA + NADP(+)</text>
        <dbReference type="Rhea" id="RHEA:44952"/>
        <dbReference type="ChEBI" id="CHEBI:15378"/>
        <dbReference type="ChEBI" id="CHEBI:57386"/>
        <dbReference type="ChEBI" id="CHEBI:57783"/>
        <dbReference type="ChEBI" id="CHEBI:58349"/>
        <dbReference type="ChEBI" id="CHEBI:62242"/>
    </reaction>
    <physiologicalReaction direction="left-to-right" evidence="20">
        <dbReference type="Rhea" id="RHEA:44953"/>
    </physiologicalReaction>
</comment>
<sequence length="223" mass="24193">CNIRVPNEVKSLISSAIKELGRLDYLVNNGGGQFIQPAEAISPKGWNAVVDTNLTGTFYMCQEAFNQWMEKHGGSIVNITMDVYRGTPYMAHSGAARAGVENLTRSLAIEWAEAGVRVNAVAPGNLIYSQTAEKNYGSVNLFAHMIPYLPSKRLGLPEEISPAVAFLLSDGASLISGQVLGVDAASRYYSRLLKEIPDHDRWPKPPSAATSDLSSKGQRSHDN</sequence>
<dbReference type="Gene3D" id="3.40.50.720">
    <property type="entry name" value="NAD(P)-binding Rossmann-like Domain"/>
    <property type="match status" value="1"/>
</dbReference>
<evidence type="ECO:0000256" key="8">
    <source>
        <dbReference type="ARBA" id="ARBA00023098"/>
    </source>
</evidence>
<comment type="catalytic activity">
    <reaction evidence="16">
        <text>(2E)-tetradecenoyl-CoA + NADPH + H(+) = tetradecanoyl-CoA + NADP(+)</text>
        <dbReference type="Rhea" id="RHEA:44968"/>
        <dbReference type="ChEBI" id="CHEBI:15378"/>
        <dbReference type="ChEBI" id="CHEBI:57385"/>
        <dbReference type="ChEBI" id="CHEBI:57783"/>
        <dbReference type="ChEBI" id="CHEBI:58349"/>
        <dbReference type="ChEBI" id="CHEBI:61405"/>
    </reaction>
    <physiologicalReaction direction="left-to-right" evidence="16">
        <dbReference type="Rhea" id="RHEA:44969"/>
    </physiologicalReaction>
</comment>
<comment type="function">
    <text evidence="11">Participates in chain elongation of fatty acids. Catalyzes the reduction of trans-2-enoyl-CoAs of varying chain lengths from 6:1 to 16:1, having maximum activity with 10:1 CoA. Has no 2,4-dienoyl-CoA reductase activity.</text>
</comment>
<dbReference type="PRINTS" id="PR00081">
    <property type="entry name" value="GDHRDH"/>
</dbReference>
<dbReference type="Pfam" id="PF13561">
    <property type="entry name" value="adh_short_C2"/>
    <property type="match status" value="1"/>
</dbReference>
<keyword evidence="5" id="KW-0276">Fatty acid metabolism</keyword>
<evidence type="ECO:0000256" key="19">
    <source>
        <dbReference type="ARBA" id="ARBA00049386"/>
    </source>
</evidence>
<evidence type="ECO:0000256" key="12">
    <source>
        <dbReference type="ARBA" id="ARBA00038622"/>
    </source>
</evidence>
<evidence type="ECO:0000256" key="20">
    <source>
        <dbReference type="ARBA" id="ARBA00049559"/>
    </source>
</evidence>
<evidence type="ECO:0000256" key="3">
    <source>
        <dbReference type="ARBA" id="ARBA00022516"/>
    </source>
</evidence>
<dbReference type="InParanoid" id="A0A1V9XFQ5"/>
<proteinExistence type="predicted"/>
<evidence type="ECO:0000256" key="4">
    <source>
        <dbReference type="ARBA" id="ARBA00022553"/>
    </source>
</evidence>
<evidence type="ECO:0000256" key="15">
    <source>
        <dbReference type="ARBA" id="ARBA00047570"/>
    </source>
</evidence>
<keyword evidence="4" id="KW-0597">Phosphoprotein</keyword>
<comment type="subunit">
    <text evidence="12">Interacts with PEX5, probably required to target it into peroxisomes.</text>
</comment>
<evidence type="ECO:0000256" key="21">
    <source>
        <dbReference type="SAM" id="MobiDB-lite"/>
    </source>
</evidence>
<comment type="caution">
    <text evidence="22">The sequence shown here is derived from an EMBL/GenBank/DDBJ whole genome shotgun (WGS) entry which is preliminary data.</text>
</comment>
<evidence type="ECO:0000313" key="23">
    <source>
        <dbReference type="Proteomes" id="UP000192247"/>
    </source>
</evidence>
<evidence type="ECO:0000256" key="2">
    <source>
        <dbReference type="ARBA" id="ARBA00005189"/>
    </source>
</evidence>
<dbReference type="InterPro" id="IPR052388">
    <property type="entry name" value="Peroxisomal_t2-enoyl-CoA_red"/>
</dbReference>